<keyword evidence="1" id="KW-0812">Transmembrane</keyword>
<keyword evidence="1" id="KW-0472">Membrane</keyword>
<feature type="transmembrane region" description="Helical" evidence="1">
    <location>
        <begin position="98"/>
        <end position="118"/>
    </location>
</feature>
<dbReference type="EMBL" id="JACKWZ010000033">
    <property type="protein sequence ID" value="KAF9420350.1"/>
    <property type="molecule type" value="Genomic_DNA"/>
</dbReference>
<keyword evidence="1" id="KW-1133">Transmembrane helix</keyword>
<dbReference type="Proteomes" id="UP000648187">
    <property type="component" value="Unassembled WGS sequence"/>
</dbReference>
<feature type="signal peptide" evidence="2">
    <location>
        <begin position="1"/>
        <end position="23"/>
    </location>
</feature>
<protein>
    <submittedName>
        <fullName evidence="3">Uncharacterized protein</fullName>
    </submittedName>
</protein>
<organism evidence="3 4">
    <name type="scientific">Spodoptera exigua</name>
    <name type="common">Beet armyworm</name>
    <name type="synonym">Noctua fulgens</name>
    <dbReference type="NCBI Taxonomy" id="7107"/>
    <lineage>
        <taxon>Eukaryota</taxon>
        <taxon>Metazoa</taxon>
        <taxon>Ecdysozoa</taxon>
        <taxon>Arthropoda</taxon>
        <taxon>Hexapoda</taxon>
        <taxon>Insecta</taxon>
        <taxon>Pterygota</taxon>
        <taxon>Neoptera</taxon>
        <taxon>Endopterygota</taxon>
        <taxon>Lepidoptera</taxon>
        <taxon>Glossata</taxon>
        <taxon>Ditrysia</taxon>
        <taxon>Noctuoidea</taxon>
        <taxon>Noctuidae</taxon>
        <taxon>Amphipyrinae</taxon>
        <taxon>Spodoptera</taxon>
    </lineage>
</organism>
<feature type="chain" id="PRO_5032765377" evidence="2">
    <location>
        <begin position="24"/>
        <end position="147"/>
    </location>
</feature>
<evidence type="ECO:0000256" key="2">
    <source>
        <dbReference type="SAM" id="SignalP"/>
    </source>
</evidence>
<evidence type="ECO:0000256" key="1">
    <source>
        <dbReference type="SAM" id="Phobius"/>
    </source>
</evidence>
<evidence type="ECO:0000313" key="3">
    <source>
        <dbReference type="EMBL" id="KAF9420350.1"/>
    </source>
</evidence>
<dbReference type="AlphaFoldDB" id="A0A835LDB1"/>
<keyword evidence="2" id="KW-0732">Signal</keyword>
<feature type="transmembrane region" description="Helical" evidence="1">
    <location>
        <begin position="74"/>
        <end position="91"/>
    </location>
</feature>
<keyword evidence="4" id="KW-1185">Reference proteome</keyword>
<gene>
    <name evidence="3" type="ORF">HW555_003411</name>
</gene>
<accession>A0A835LDB1</accession>
<comment type="caution">
    <text evidence="3">The sequence shown here is derived from an EMBL/GenBank/DDBJ whole genome shotgun (WGS) entry which is preliminary data.</text>
</comment>
<proteinExistence type="predicted"/>
<reference evidence="3" key="1">
    <citation type="submission" date="2020-08" db="EMBL/GenBank/DDBJ databases">
        <title>Spodoptera exigua strain:BAW_Kor-Di-RS1 Genome sequencing and assembly.</title>
        <authorList>
            <person name="Kim J."/>
            <person name="Nam H.Y."/>
            <person name="Kwon M."/>
            <person name="Choi J.H."/>
            <person name="Cho S.R."/>
            <person name="Kim G.-H."/>
        </authorList>
    </citation>
    <scope>NUCLEOTIDE SEQUENCE</scope>
    <source>
        <strain evidence="3">BAW_Kor-Di-RS1</strain>
        <tissue evidence="3">Whole-body</tissue>
    </source>
</reference>
<name>A0A835LDB1_SPOEX</name>
<sequence length="147" mass="16589">MLERRVLNRSLLTLLMSATEVIGDVADNMYTDHYQWRRSMLGHTFSVARVECPETTSGTVVHVVRSWLQTHEEAQIMVASILVVLGLWWFVRAVLSLLINLVCPLLVVVLAVVCVPQLRAPLLGQNYPLLANLIRNILLKMADNLKT</sequence>
<evidence type="ECO:0000313" key="4">
    <source>
        <dbReference type="Proteomes" id="UP000648187"/>
    </source>
</evidence>